<gene>
    <name evidence="1" type="ORF">AQJ46_38615</name>
</gene>
<accession>A0A101RQA7</accession>
<evidence type="ECO:0000313" key="1">
    <source>
        <dbReference type="EMBL" id="KUN59751.1"/>
    </source>
</evidence>
<comment type="caution">
    <text evidence="1">The sequence shown here is derived from an EMBL/GenBank/DDBJ whole genome shotgun (WGS) entry which is preliminary data.</text>
</comment>
<evidence type="ECO:0000313" key="2">
    <source>
        <dbReference type="Proteomes" id="UP000053669"/>
    </source>
</evidence>
<dbReference type="EMBL" id="LMWU01000047">
    <property type="protein sequence ID" value="KUN59751.1"/>
    <property type="molecule type" value="Genomic_DNA"/>
</dbReference>
<dbReference type="Proteomes" id="UP000053669">
    <property type="component" value="Unassembled WGS sequence"/>
</dbReference>
<name>A0A101RQA7_9ACTN</name>
<proteinExistence type="predicted"/>
<protein>
    <submittedName>
        <fullName evidence="1">Uncharacterized protein</fullName>
    </submittedName>
</protein>
<sequence>MMTKASEQQAPTGVRSRTKWDVYCPEEDLNVIMLFPSENSANQAAAEHNAQFTPAHTAGAVVHTPSDEDPPHLTEAQREAFKQNESDFAELEKRSRSVREAAEARLRDANYDPGGPLFCYVCTCSSFLSSDDNGVVCQRDFCRHSAQQHA</sequence>
<reference evidence="1 2" key="1">
    <citation type="submission" date="2015-10" db="EMBL/GenBank/DDBJ databases">
        <title>Draft genome sequence of Streptomyces canus DSM 40017, type strain for the species Streptomyces canus.</title>
        <authorList>
            <person name="Ruckert C."/>
            <person name="Winkler A."/>
            <person name="Kalinowski J."/>
            <person name="Kampfer P."/>
            <person name="Glaeser S."/>
        </authorList>
    </citation>
    <scope>NUCLEOTIDE SEQUENCE [LARGE SCALE GENOMIC DNA]</scope>
    <source>
        <strain evidence="1 2">DSM 40017</strain>
    </source>
</reference>
<organism evidence="1 2">
    <name type="scientific">Streptomyces canus</name>
    <dbReference type="NCBI Taxonomy" id="58343"/>
    <lineage>
        <taxon>Bacteria</taxon>
        <taxon>Bacillati</taxon>
        <taxon>Actinomycetota</taxon>
        <taxon>Actinomycetes</taxon>
        <taxon>Kitasatosporales</taxon>
        <taxon>Streptomycetaceae</taxon>
        <taxon>Streptomyces</taxon>
        <taxon>Streptomyces aurantiacus group</taxon>
    </lineage>
</organism>
<dbReference type="AlphaFoldDB" id="A0A101RQA7"/>